<feature type="transmembrane region" description="Helical" evidence="7">
    <location>
        <begin position="380"/>
        <end position="400"/>
    </location>
</feature>
<feature type="region of interest" description="Disordered" evidence="6">
    <location>
        <begin position="146"/>
        <end position="176"/>
    </location>
</feature>
<evidence type="ECO:0000256" key="4">
    <source>
        <dbReference type="ARBA" id="ARBA00022989"/>
    </source>
</evidence>
<gene>
    <name evidence="9" type="ORF">GCM10009759_24090</name>
</gene>
<feature type="transmembrane region" description="Helical" evidence="7">
    <location>
        <begin position="123"/>
        <end position="139"/>
    </location>
</feature>
<keyword evidence="10" id="KW-1185">Reference proteome</keyword>
<evidence type="ECO:0000256" key="2">
    <source>
        <dbReference type="ARBA" id="ARBA00022475"/>
    </source>
</evidence>
<feature type="transmembrane region" description="Helical" evidence="7">
    <location>
        <begin position="349"/>
        <end position="368"/>
    </location>
</feature>
<accession>A0ABN2WNX3</accession>
<dbReference type="PANTHER" id="PTHR33885">
    <property type="entry name" value="PHAGE SHOCK PROTEIN C"/>
    <property type="match status" value="1"/>
</dbReference>
<protein>
    <submittedName>
        <fullName evidence="9">PspC domain-containing protein</fullName>
    </submittedName>
</protein>
<evidence type="ECO:0000256" key="7">
    <source>
        <dbReference type="SAM" id="Phobius"/>
    </source>
</evidence>
<dbReference type="EMBL" id="BAAANS010000013">
    <property type="protein sequence ID" value="GAA2095607.1"/>
    <property type="molecule type" value="Genomic_DNA"/>
</dbReference>
<feature type="transmembrane region" description="Helical" evidence="7">
    <location>
        <begin position="46"/>
        <end position="73"/>
    </location>
</feature>
<comment type="subcellular location">
    <subcellularLocation>
        <location evidence="1">Cell membrane</location>
        <topology evidence="1">Single-pass membrane protein</topology>
    </subcellularLocation>
</comment>
<reference evidence="9 10" key="1">
    <citation type="journal article" date="2019" name="Int. J. Syst. Evol. Microbiol.">
        <title>The Global Catalogue of Microorganisms (GCM) 10K type strain sequencing project: providing services to taxonomists for standard genome sequencing and annotation.</title>
        <authorList>
            <consortium name="The Broad Institute Genomics Platform"/>
            <consortium name="The Broad Institute Genome Sequencing Center for Infectious Disease"/>
            <person name="Wu L."/>
            <person name="Ma J."/>
        </authorList>
    </citation>
    <scope>NUCLEOTIDE SEQUENCE [LARGE SCALE GENOMIC DNA]</scope>
    <source>
        <strain evidence="9 10">JCM 14559</strain>
    </source>
</reference>
<feature type="region of interest" description="Disordered" evidence="6">
    <location>
        <begin position="203"/>
        <end position="316"/>
    </location>
</feature>
<evidence type="ECO:0000256" key="1">
    <source>
        <dbReference type="ARBA" id="ARBA00004162"/>
    </source>
</evidence>
<feature type="region of interest" description="Disordered" evidence="6">
    <location>
        <begin position="1"/>
        <end position="23"/>
    </location>
</feature>
<evidence type="ECO:0000256" key="6">
    <source>
        <dbReference type="SAM" id="MobiDB-lite"/>
    </source>
</evidence>
<dbReference type="Proteomes" id="UP001500897">
    <property type="component" value="Unassembled WGS sequence"/>
</dbReference>
<feature type="compositionally biased region" description="Basic and acidic residues" evidence="6">
    <location>
        <begin position="203"/>
        <end position="216"/>
    </location>
</feature>
<name>A0ABN2WNX3_9ACTN</name>
<feature type="compositionally biased region" description="Low complexity" evidence="6">
    <location>
        <begin position="150"/>
        <end position="159"/>
    </location>
</feature>
<keyword evidence="3 7" id="KW-0812">Transmembrane</keyword>
<feature type="compositionally biased region" description="Basic and acidic residues" evidence="6">
    <location>
        <begin position="281"/>
        <end position="311"/>
    </location>
</feature>
<dbReference type="RefSeq" id="WP_344551992.1">
    <property type="nucleotide sequence ID" value="NZ_BAAANS010000013.1"/>
</dbReference>
<dbReference type="Pfam" id="PF04024">
    <property type="entry name" value="PspC"/>
    <property type="match status" value="1"/>
</dbReference>
<comment type="caution">
    <text evidence="9">The sequence shown here is derived from an EMBL/GenBank/DDBJ whole genome shotgun (WGS) entry which is preliminary data.</text>
</comment>
<keyword evidence="2" id="KW-1003">Cell membrane</keyword>
<feature type="transmembrane region" description="Helical" evidence="7">
    <location>
        <begin position="324"/>
        <end position="343"/>
    </location>
</feature>
<keyword evidence="4 7" id="KW-1133">Transmembrane helix</keyword>
<keyword evidence="5 7" id="KW-0472">Membrane</keyword>
<evidence type="ECO:0000256" key="5">
    <source>
        <dbReference type="ARBA" id="ARBA00023136"/>
    </source>
</evidence>
<dbReference type="InterPro" id="IPR007168">
    <property type="entry name" value="Phageshock_PspC_N"/>
</dbReference>
<feature type="compositionally biased region" description="Basic and acidic residues" evidence="6">
    <location>
        <begin position="262"/>
        <end position="271"/>
    </location>
</feature>
<evidence type="ECO:0000259" key="8">
    <source>
        <dbReference type="Pfam" id="PF04024"/>
    </source>
</evidence>
<evidence type="ECO:0000313" key="10">
    <source>
        <dbReference type="Proteomes" id="UP001500897"/>
    </source>
</evidence>
<dbReference type="InterPro" id="IPR052027">
    <property type="entry name" value="PspC"/>
</dbReference>
<evidence type="ECO:0000313" key="9">
    <source>
        <dbReference type="EMBL" id="GAA2095607.1"/>
    </source>
</evidence>
<feature type="domain" description="Phage shock protein PspC N-terminal" evidence="8">
    <location>
        <begin position="20"/>
        <end position="76"/>
    </location>
</feature>
<dbReference type="PANTHER" id="PTHR33885:SF3">
    <property type="entry name" value="PHAGE SHOCK PROTEIN C"/>
    <property type="match status" value="1"/>
</dbReference>
<sequence length="518" mass="55770">MTDDQIPQEPQAAPDGGRPALTRSSRHRVVAGVCGGLGRYLDIDPVVFRVVIAVLGLTGGLGLFIYGLAWLVVPREAADGEGGTTELHRVLTGRVDGQSVGAVLVTVIGTGVFFSSMGDGGQLFPLLLLAALVFLALRYDPERRRRFDGDAPPAAGAPGPRDRLEDGGPLTDWKTWGESVGRDLRVEWRARGAEFQERVRAWQEERAAGGTEERPADTPPVGPSGYLWDPRHPERNPYGGPTPPGAPAQPWWQRTDLPAGDPLRKEPRPEDPGEDDGTETYQERMERRMADHRVRQREAMERHRASMERHREWKARRRAERGTPVLGASAVLVAIGASWAVAASDHGQHRWSTVLAVALLPLGLAMVVSSRWGRTRGLTFLSLLLTAGLVLAAGTSATVADSAGDRTWTAAGDDLRPHYTLLVGDAKLDLSALDPGGGTLATELRLGAGNARVSVPSGTELRLKLRDGAGEVRLPDGREFNGPFTNEDVVLEVPDGQPSRGVLELTVTVGAGNIEVVR</sequence>
<organism evidence="9 10">
    <name type="scientific">Kitasatospora saccharophila</name>
    <dbReference type="NCBI Taxonomy" id="407973"/>
    <lineage>
        <taxon>Bacteria</taxon>
        <taxon>Bacillati</taxon>
        <taxon>Actinomycetota</taxon>
        <taxon>Actinomycetes</taxon>
        <taxon>Kitasatosporales</taxon>
        <taxon>Streptomycetaceae</taxon>
        <taxon>Kitasatospora</taxon>
    </lineage>
</organism>
<evidence type="ECO:0000256" key="3">
    <source>
        <dbReference type="ARBA" id="ARBA00022692"/>
    </source>
</evidence>
<proteinExistence type="predicted"/>